<comment type="caution">
    <text evidence="11">The sequence shown here is derived from an EMBL/GenBank/DDBJ whole genome shotgun (WGS) entry which is preliminary data.</text>
</comment>
<dbReference type="HAMAP" id="MF_01309_B">
    <property type="entry name" value="Ribosomal_uS3_B"/>
    <property type="match status" value="1"/>
</dbReference>
<dbReference type="Pfam" id="PF00189">
    <property type="entry name" value="Ribosomal_S3_C"/>
    <property type="match status" value="1"/>
</dbReference>
<accession>A0A1G2CRH5</accession>
<evidence type="ECO:0000256" key="2">
    <source>
        <dbReference type="ARBA" id="ARBA00022730"/>
    </source>
</evidence>
<evidence type="ECO:0000256" key="7">
    <source>
        <dbReference type="ARBA" id="ARBA00035257"/>
    </source>
</evidence>
<proteinExistence type="inferred from homology"/>
<evidence type="ECO:0000256" key="4">
    <source>
        <dbReference type="ARBA" id="ARBA00022980"/>
    </source>
</evidence>
<evidence type="ECO:0000256" key="1">
    <source>
        <dbReference type="ARBA" id="ARBA00010761"/>
    </source>
</evidence>
<evidence type="ECO:0000256" key="9">
    <source>
        <dbReference type="RuleBase" id="RU003624"/>
    </source>
</evidence>
<name>A0A1G2CRH5_9BACT</name>
<dbReference type="GO" id="GO:0022627">
    <property type="term" value="C:cytosolic small ribosomal subunit"/>
    <property type="evidence" value="ECO:0007669"/>
    <property type="project" value="TreeGrafter"/>
</dbReference>
<comment type="similarity">
    <text evidence="1 8 9">Belongs to the universal ribosomal protein uS3 family.</text>
</comment>
<reference evidence="11 12" key="1">
    <citation type="journal article" date="2016" name="Nat. Commun.">
        <title>Thousands of microbial genomes shed light on interconnected biogeochemical processes in an aquifer system.</title>
        <authorList>
            <person name="Anantharaman K."/>
            <person name="Brown C.T."/>
            <person name="Hug L.A."/>
            <person name="Sharon I."/>
            <person name="Castelle C.J."/>
            <person name="Probst A.J."/>
            <person name="Thomas B.C."/>
            <person name="Singh A."/>
            <person name="Wilkins M.J."/>
            <person name="Karaoz U."/>
            <person name="Brodie E.L."/>
            <person name="Williams K.H."/>
            <person name="Hubbard S.S."/>
            <person name="Banfield J.F."/>
        </authorList>
    </citation>
    <scope>NUCLEOTIDE SEQUENCE [LARGE SCALE GENOMIC DNA]</scope>
</reference>
<dbReference type="PROSITE" id="PS50823">
    <property type="entry name" value="KH_TYPE_2"/>
    <property type="match status" value="1"/>
</dbReference>
<dbReference type="SUPFAM" id="SSF54814">
    <property type="entry name" value="Prokaryotic type KH domain (KH-domain type II)"/>
    <property type="match status" value="1"/>
</dbReference>
<dbReference type="InterPro" id="IPR057258">
    <property type="entry name" value="Ribosomal_uS3"/>
</dbReference>
<dbReference type="InterPro" id="IPR018280">
    <property type="entry name" value="Ribosomal_uS3_CS"/>
</dbReference>
<evidence type="ECO:0000256" key="5">
    <source>
        <dbReference type="ARBA" id="ARBA00023274"/>
    </source>
</evidence>
<organism evidence="11 12">
    <name type="scientific">Candidatus Liptonbacteria bacterium RIFOXYB1_FULL_36_10</name>
    <dbReference type="NCBI Taxonomy" id="1798654"/>
    <lineage>
        <taxon>Bacteria</taxon>
        <taxon>Candidatus Liptoniibacteriota</taxon>
    </lineage>
</organism>
<dbReference type="InterPro" id="IPR005704">
    <property type="entry name" value="Ribosomal_uS3_bac-typ"/>
</dbReference>
<comment type="subunit">
    <text evidence="8">Part of the 30S ribosomal subunit. Forms a tight complex with proteins S10 and S14.</text>
</comment>
<protein>
    <recommendedName>
        <fullName evidence="7 8">Small ribosomal subunit protein uS3</fullName>
    </recommendedName>
</protein>
<evidence type="ECO:0000256" key="6">
    <source>
        <dbReference type="ARBA" id="ARBA00024998"/>
    </source>
</evidence>
<dbReference type="InterPro" id="IPR009019">
    <property type="entry name" value="KH_sf_prok-type"/>
</dbReference>
<evidence type="ECO:0000256" key="8">
    <source>
        <dbReference type="HAMAP-Rule" id="MF_01309"/>
    </source>
</evidence>
<dbReference type="GO" id="GO:0006412">
    <property type="term" value="P:translation"/>
    <property type="evidence" value="ECO:0007669"/>
    <property type="project" value="UniProtKB-UniRule"/>
</dbReference>
<feature type="domain" description="KH type-2" evidence="10">
    <location>
        <begin position="38"/>
        <end position="114"/>
    </location>
</feature>
<dbReference type="InterPro" id="IPR004044">
    <property type="entry name" value="KH_dom_type_2"/>
</dbReference>
<dbReference type="AlphaFoldDB" id="A0A1G2CRH5"/>
<dbReference type="InterPro" id="IPR001351">
    <property type="entry name" value="Ribosomal_uS3_C"/>
</dbReference>
<keyword evidence="5 8" id="KW-0687">Ribonucleoprotein</keyword>
<dbReference type="SUPFAM" id="SSF54821">
    <property type="entry name" value="Ribosomal protein S3 C-terminal domain"/>
    <property type="match status" value="1"/>
</dbReference>
<dbReference type="CDD" id="cd02412">
    <property type="entry name" value="KH-II_30S_S3"/>
    <property type="match status" value="1"/>
</dbReference>
<evidence type="ECO:0000259" key="10">
    <source>
        <dbReference type="PROSITE" id="PS50823"/>
    </source>
</evidence>
<dbReference type="Proteomes" id="UP000178599">
    <property type="component" value="Unassembled WGS sequence"/>
</dbReference>
<sequence length="229" mass="25863">MGNKIRPDSMRLGITKPWRARWFFKGGYQNLLLEDEVIRKMIKEKMGAGGIASIDIERTSGECKVFIKASRPGLIIGRGGQGIEDLKKVIEKETKKASGKKQSFPLNISIEELKRTEVSSFLVAQQIAGDIERRQKFRRTIKRYLDQIMQNRDAKGAKIRISGRLDGAEIARSEWLSKGTLPLQTLRADIDFGQATAFTTYGTIGIKVWINKGEIFRVESQQIKAVANY</sequence>
<keyword evidence="2 8" id="KW-0699">rRNA-binding</keyword>
<dbReference type="GO" id="GO:0003735">
    <property type="term" value="F:structural constituent of ribosome"/>
    <property type="evidence" value="ECO:0007669"/>
    <property type="project" value="InterPro"/>
</dbReference>
<dbReference type="Gene3D" id="3.30.300.20">
    <property type="match status" value="1"/>
</dbReference>
<evidence type="ECO:0000313" key="11">
    <source>
        <dbReference type="EMBL" id="OGZ03261.1"/>
    </source>
</evidence>
<dbReference type="Gene3D" id="3.30.1140.32">
    <property type="entry name" value="Ribosomal protein S3, C-terminal domain"/>
    <property type="match status" value="1"/>
</dbReference>
<dbReference type="PANTHER" id="PTHR11760:SF19">
    <property type="entry name" value="SMALL RIBOSOMAL SUBUNIT PROTEIN US3C"/>
    <property type="match status" value="1"/>
</dbReference>
<dbReference type="EMBL" id="MHLE01000006">
    <property type="protein sequence ID" value="OGZ03261.1"/>
    <property type="molecule type" value="Genomic_DNA"/>
</dbReference>
<dbReference type="InterPro" id="IPR015946">
    <property type="entry name" value="KH_dom-like_a/b"/>
</dbReference>
<keyword evidence="3 8" id="KW-0694">RNA-binding</keyword>
<dbReference type="InterPro" id="IPR036419">
    <property type="entry name" value="Ribosomal_S3_C_sf"/>
</dbReference>
<gene>
    <name evidence="8" type="primary">rpsC</name>
    <name evidence="11" type="ORF">A2390_01785</name>
</gene>
<dbReference type="PANTHER" id="PTHR11760">
    <property type="entry name" value="30S/40S RIBOSOMAL PROTEIN S3"/>
    <property type="match status" value="1"/>
</dbReference>
<keyword evidence="4 8" id="KW-0689">Ribosomal protein</keyword>
<evidence type="ECO:0000313" key="12">
    <source>
        <dbReference type="Proteomes" id="UP000178599"/>
    </source>
</evidence>
<dbReference type="PROSITE" id="PS00548">
    <property type="entry name" value="RIBOSOMAL_S3"/>
    <property type="match status" value="1"/>
</dbReference>
<dbReference type="NCBIfam" id="TIGR01009">
    <property type="entry name" value="rpsC_bact"/>
    <property type="match status" value="1"/>
</dbReference>
<dbReference type="GO" id="GO:0003729">
    <property type="term" value="F:mRNA binding"/>
    <property type="evidence" value="ECO:0007669"/>
    <property type="project" value="UniProtKB-UniRule"/>
</dbReference>
<comment type="function">
    <text evidence="6 8">Binds the lower part of the 30S subunit head. Binds mRNA in the 70S ribosome, positioning it for translation.</text>
</comment>
<dbReference type="GO" id="GO:0019843">
    <property type="term" value="F:rRNA binding"/>
    <property type="evidence" value="ECO:0007669"/>
    <property type="project" value="UniProtKB-UniRule"/>
</dbReference>
<dbReference type="Pfam" id="PF07650">
    <property type="entry name" value="KH_2"/>
    <property type="match status" value="1"/>
</dbReference>
<evidence type="ECO:0000256" key="3">
    <source>
        <dbReference type="ARBA" id="ARBA00022884"/>
    </source>
</evidence>
<dbReference type="FunFam" id="3.30.300.20:FF:000001">
    <property type="entry name" value="30S ribosomal protein S3"/>
    <property type="match status" value="1"/>
</dbReference>